<accession>A0AAV1WP91</accession>
<protein>
    <submittedName>
        <fullName evidence="1">Uncharacterized protein</fullName>
    </submittedName>
</protein>
<sequence>MKLFPALFATNNNIHIHPLVYVLDPLSQNVQPLFATNSLTRTNESSLLTATTEATSRPLSNTGLVCTYIIFELALRTISFVYLVISAKNIYHILLKFGMSHGKESFLINQEA</sequence>
<gene>
    <name evidence="1" type="ORF">LLUT_LOCUS11919</name>
</gene>
<reference evidence="1 2" key="1">
    <citation type="submission" date="2024-03" db="EMBL/GenBank/DDBJ databases">
        <authorList>
            <person name="Martinez-Hernandez J."/>
        </authorList>
    </citation>
    <scope>NUCLEOTIDE SEQUENCE [LARGE SCALE GENOMIC DNA]</scope>
</reference>
<dbReference type="AlphaFoldDB" id="A0AAV1WP91"/>
<evidence type="ECO:0000313" key="1">
    <source>
        <dbReference type="EMBL" id="CAL0310859.1"/>
    </source>
</evidence>
<comment type="caution">
    <text evidence="1">The sequence shown here is derived from an EMBL/GenBank/DDBJ whole genome shotgun (WGS) entry which is preliminary data.</text>
</comment>
<keyword evidence="2" id="KW-1185">Reference proteome</keyword>
<dbReference type="EMBL" id="CAXHTB010000008">
    <property type="protein sequence ID" value="CAL0310859.1"/>
    <property type="molecule type" value="Genomic_DNA"/>
</dbReference>
<dbReference type="Proteomes" id="UP001497480">
    <property type="component" value="Unassembled WGS sequence"/>
</dbReference>
<proteinExistence type="predicted"/>
<organism evidence="1 2">
    <name type="scientific">Lupinus luteus</name>
    <name type="common">European yellow lupine</name>
    <dbReference type="NCBI Taxonomy" id="3873"/>
    <lineage>
        <taxon>Eukaryota</taxon>
        <taxon>Viridiplantae</taxon>
        <taxon>Streptophyta</taxon>
        <taxon>Embryophyta</taxon>
        <taxon>Tracheophyta</taxon>
        <taxon>Spermatophyta</taxon>
        <taxon>Magnoliopsida</taxon>
        <taxon>eudicotyledons</taxon>
        <taxon>Gunneridae</taxon>
        <taxon>Pentapetalae</taxon>
        <taxon>rosids</taxon>
        <taxon>fabids</taxon>
        <taxon>Fabales</taxon>
        <taxon>Fabaceae</taxon>
        <taxon>Papilionoideae</taxon>
        <taxon>50 kb inversion clade</taxon>
        <taxon>genistoids sensu lato</taxon>
        <taxon>core genistoids</taxon>
        <taxon>Genisteae</taxon>
        <taxon>Lupinus</taxon>
    </lineage>
</organism>
<name>A0AAV1WP91_LUPLU</name>
<evidence type="ECO:0000313" key="2">
    <source>
        <dbReference type="Proteomes" id="UP001497480"/>
    </source>
</evidence>